<gene>
    <name evidence="3" type="primary">LOC130468036</name>
</gene>
<accession>A0ABM3RCR0</accession>
<evidence type="ECO:0000256" key="1">
    <source>
        <dbReference type="SAM" id="MobiDB-lite"/>
    </source>
</evidence>
<feature type="region of interest" description="Disordered" evidence="1">
    <location>
        <begin position="71"/>
        <end position="92"/>
    </location>
</feature>
<dbReference type="GeneID" id="130468036"/>
<name>A0ABM3RCR0_SPIOL</name>
<reference evidence="3" key="2">
    <citation type="submission" date="2025-08" db="UniProtKB">
        <authorList>
            <consortium name="RefSeq"/>
        </authorList>
    </citation>
    <scope>IDENTIFICATION</scope>
    <source>
        <tissue evidence="3">Leaf</tissue>
    </source>
</reference>
<dbReference type="Proteomes" id="UP000813463">
    <property type="component" value="Chromosome 2"/>
</dbReference>
<evidence type="ECO:0008006" key="4">
    <source>
        <dbReference type="Google" id="ProtNLM"/>
    </source>
</evidence>
<dbReference type="RefSeq" id="XP_056693392.1">
    <property type="nucleotide sequence ID" value="XM_056837414.1"/>
</dbReference>
<organism evidence="2 3">
    <name type="scientific">Spinacia oleracea</name>
    <name type="common">Spinach</name>
    <dbReference type="NCBI Taxonomy" id="3562"/>
    <lineage>
        <taxon>Eukaryota</taxon>
        <taxon>Viridiplantae</taxon>
        <taxon>Streptophyta</taxon>
        <taxon>Embryophyta</taxon>
        <taxon>Tracheophyta</taxon>
        <taxon>Spermatophyta</taxon>
        <taxon>Magnoliopsida</taxon>
        <taxon>eudicotyledons</taxon>
        <taxon>Gunneridae</taxon>
        <taxon>Pentapetalae</taxon>
        <taxon>Caryophyllales</taxon>
        <taxon>Chenopodiaceae</taxon>
        <taxon>Chenopodioideae</taxon>
        <taxon>Anserineae</taxon>
        <taxon>Spinacia</taxon>
    </lineage>
</organism>
<protein>
    <recommendedName>
        <fullName evidence="4">RIN4 pathogenic type III effector avirulence factor Avr cleavage site domain-containing protein</fullName>
    </recommendedName>
</protein>
<keyword evidence="2" id="KW-1185">Reference proteome</keyword>
<sequence>MEKKRKGREATTAFKVVDPNLLKDINASYDKDADNDENPQPKKLKYKFTWGGKSSKEAEKAIVSAEKVNAPAQTTITQEEDVTSERQDNDDGMHVARKSILGNVIKHDKTKKTLYRNHHKIMLTPGSFCVLREGKC</sequence>
<feature type="compositionally biased region" description="Basic and acidic residues" evidence="1">
    <location>
        <begin position="83"/>
        <end position="92"/>
    </location>
</feature>
<evidence type="ECO:0000313" key="2">
    <source>
        <dbReference type="Proteomes" id="UP000813463"/>
    </source>
</evidence>
<proteinExistence type="predicted"/>
<evidence type="ECO:0000313" key="3">
    <source>
        <dbReference type="RefSeq" id="XP_056693392.1"/>
    </source>
</evidence>
<reference evidence="2" key="1">
    <citation type="journal article" date="2021" name="Nat. Commun.">
        <title>Genomic analyses provide insights into spinach domestication and the genetic basis of agronomic traits.</title>
        <authorList>
            <person name="Cai X."/>
            <person name="Sun X."/>
            <person name="Xu C."/>
            <person name="Sun H."/>
            <person name="Wang X."/>
            <person name="Ge C."/>
            <person name="Zhang Z."/>
            <person name="Wang Q."/>
            <person name="Fei Z."/>
            <person name="Jiao C."/>
            <person name="Wang Q."/>
        </authorList>
    </citation>
    <scope>NUCLEOTIDE SEQUENCE [LARGE SCALE GENOMIC DNA]</scope>
    <source>
        <strain evidence="2">cv. Varoflay</strain>
    </source>
</reference>